<protein>
    <submittedName>
        <fullName evidence="1">Uncharacterized protein</fullName>
    </submittedName>
</protein>
<sequence length="125" mass="13791">MITRIQAKRFSVAGSGPKISQVMSWNGLDAWMGTIGCRSCRHPGVRRKDRHGFSLKKRGVHQLGLSTDNGSRNPSFRGSGTHFCKKFGNDGRTTSKQMFPSASVRICRAGVRLSAICRDFQYAGL</sequence>
<gene>
    <name evidence="1" type="ORF">BpHYR1_047553</name>
</gene>
<evidence type="ECO:0000313" key="1">
    <source>
        <dbReference type="EMBL" id="RNA38446.1"/>
    </source>
</evidence>
<organism evidence="1 2">
    <name type="scientific">Brachionus plicatilis</name>
    <name type="common">Marine rotifer</name>
    <name type="synonym">Brachionus muelleri</name>
    <dbReference type="NCBI Taxonomy" id="10195"/>
    <lineage>
        <taxon>Eukaryota</taxon>
        <taxon>Metazoa</taxon>
        <taxon>Spiralia</taxon>
        <taxon>Gnathifera</taxon>
        <taxon>Rotifera</taxon>
        <taxon>Eurotatoria</taxon>
        <taxon>Monogononta</taxon>
        <taxon>Pseudotrocha</taxon>
        <taxon>Ploima</taxon>
        <taxon>Brachionidae</taxon>
        <taxon>Brachionus</taxon>
    </lineage>
</organism>
<name>A0A3M7SRS5_BRAPC</name>
<comment type="caution">
    <text evidence="1">The sequence shown here is derived from an EMBL/GenBank/DDBJ whole genome shotgun (WGS) entry which is preliminary data.</text>
</comment>
<proteinExistence type="predicted"/>
<evidence type="ECO:0000313" key="2">
    <source>
        <dbReference type="Proteomes" id="UP000276133"/>
    </source>
</evidence>
<dbReference type="AlphaFoldDB" id="A0A3M7SRS5"/>
<reference evidence="1 2" key="1">
    <citation type="journal article" date="2018" name="Sci. Rep.">
        <title>Genomic signatures of local adaptation to the degree of environmental predictability in rotifers.</title>
        <authorList>
            <person name="Franch-Gras L."/>
            <person name="Hahn C."/>
            <person name="Garcia-Roger E.M."/>
            <person name="Carmona M.J."/>
            <person name="Serra M."/>
            <person name="Gomez A."/>
        </authorList>
    </citation>
    <scope>NUCLEOTIDE SEQUENCE [LARGE SCALE GENOMIC DNA]</scope>
    <source>
        <strain evidence="1">HYR1</strain>
    </source>
</reference>
<dbReference type="Proteomes" id="UP000276133">
    <property type="component" value="Unassembled WGS sequence"/>
</dbReference>
<dbReference type="EMBL" id="REGN01000870">
    <property type="protein sequence ID" value="RNA38446.1"/>
    <property type="molecule type" value="Genomic_DNA"/>
</dbReference>
<keyword evidence="2" id="KW-1185">Reference proteome</keyword>
<accession>A0A3M7SRS5</accession>